<proteinExistence type="predicted"/>
<protein>
    <submittedName>
        <fullName evidence="3">Uncharacterized protein</fullName>
    </submittedName>
</protein>
<feature type="compositionally biased region" description="Polar residues" evidence="1">
    <location>
        <begin position="270"/>
        <end position="283"/>
    </location>
</feature>
<name>A0A7S4AUN7_9STRA</name>
<accession>A0A7S4AUN7</accession>
<feature type="compositionally biased region" description="Gly residues" evidence="1">
    <location>
        <begin position="305"/>
        <end position="315"/>
    </location>
</feature>
<feature type="region of interest" description="Disordered" evidence="1">
    <location>
        <begin position="153"/>
        <end position="319"/>
    </location>
</feature>
<keyword evidence="2" id="KW-0812">Transmembrane</keyword>
<organism evidence="3">
    <name type="scientific">Pseudo-nitzschia australis</name>
    <dbReference type="NCBI Taxonomy" id="44445"/>
    <lineage>
        <taxon>Eukaryota</taxon>
        <taxon>Sar</taxon>
        <taxon>Stramenopiles</taxon>
        <taxon>Ochrophyta</taxon>
        <taxon>Bacillariophyta</taxon>
        <taxon>Bacillariophyceae</taxon>
        <taxon>Bacillariophycidae</taxon>
        <taxon>Bacillariales</taxon>
        <taxon>Bacillariaceae</taxon>
        <taxon>Pseudo-nitzschia</taxon>
    </lineage>
</organism>
<dbReference type="AlphaFoldDB" id="A0A7S4AUN7"/>
<evidence type="ECO:0000256" key="1">
    <source>
        <dbReference type="SAM" id="MobiDB-lite"/>
    </source>
</evidence>
<evidence type="ECO:0000313" key="3">
    <source>
        <dbReference type="EMBL" id="CAE0726654.1"/>
    </source>
</evidence>
<feature type="region of interest" description="Disordered" evidence="1">
    <location>
        <begin position="1"/>
        <end position="25"/>
    </location>
</feature>
<dbReference type="EMBL" id="HBIX01028811">
    <property type="protein sequence ID" value="CAE0726654.1"/>
    <property type="molecule type" value="Transcribed_RNA"/>
</dbReference>
<feature type="transmembrane region" description="Helical" evidence="2">
    <location>
        <begin position="582"/>
        <end position="603"/>
    </location>
</feature>
<feature type="compositionally biased region" description="Polar residues" evidence="1">
    <location>
        <begin position="1"/>
        <end position="12"/>
    </location>
</feature>
<feature type="region of interest" description="Disordered" evidence="1">
    <location>
        <begin position="447"/>
        <end position="468"/>
    </location>
</feature>
<feature type="compositionally biased region" description="Polar residues" evidence="1">
    <location>
        <begin position="456"/>
        <end position="465"/>
    </location>
</feature>
<feature type="compositionally biased region" description="Basic residues" evidence="1">
    <location>
        <begin position="13"/>
        <end position="25"/>
    </location>
</feature>
<gene>
    <name evidence="3" type="ORF">PAUS00366_LOCUS19411</name>
</gene>
<feature type="region of interest" description="Disordered" evidence="1">
    <location>
        <begin position="70"/>
        <end position="133"/>
    </location>
</feature>
<keyword evidence="2" id="KW-0472">Membrane</keyword>
<feature type="compositionally biased region" description="Low complexity" evidence="1">
    <location>
        <begin position="204"/>
        <end position="246"/>
    </location>
</feature>
<feature type="transmembrane region" description="Helical" evidence="2">
    <location>
        <begin position="33"/>
        <end position="58"/>
    </location>
</feature>
<reference evidence="3" key="1">
    <citation type="submission" date="2021-01" db="EMBL/GenBank/DDBJ databases">
        <authorList>
            <person name="Corre E."/>
            <person name="Pelletier E."/>
            <person name="Niang G."/>
            <person name="Scheremetjew M."/>
            <person name="Finn R."/>
            <person name="Kale V."/>
            <person name="Holt S."/>
            <person name="Cochrane G."/>
            <person name="Meng A."/>
            <person name="Brown T."/>
            <person name="Cohen L."/>
        </authorList>
    </citation>
    <scope>NUCLEOTIDE SEQUENCE</scope>
    <source>
        <strain evidence="3">10249 10 AB</strain>
    </source>
</reference>
<keyword evidence="2" id="KW-1133">Transmembrane helix</keyword>
<sequence>MSSSLQQISCSKTAKKKNHHHHRKQQRRCIRGMLLLPFNATEIVSLSLFLLLLLLSMLTNIGSTSRLYAAASTHTTSETTRRQQRRVRGADGSNNGIEYRNSIFKDNNNSKSRRQQQQQLRLQRDELPDSRSLGLGGVAEEILFQEDVYLFNGDDNDTPVGGGGPNGGDPPRKHTARPKGEDNVTNAVVDGYKKTTLAPKAKPNTNPNGTNSSTSSNSNDSEMDNSSSNVNVNINDNDMNNSSSNVKINNEDNEMDNSSSNVNISNNDNGTGNPWNDPQSSLSPIMAPTIPAGGDGNTNTNGSIDGIGGSSGNGKGVEEIYTNGDSGEAKDLVCLSISLQEPITSPEIEALTTTVFFSISIDVEYHTDIITSSTEIENFLDETNPAVAYWIAGCGKESESNGADANADANAILATDKSVRRTRGLQQGDEQAAHVVTYAELEHWSNTETGPCDGVSNESGTSTSYNDEDTSVDQLLASTSSTVCNQQSFASRIQIRVKRANDDREASFTSEYLSNQIAKAFDTILKPLLEAQPGVISVELGDVNKETEIALQDSKINEININGNTVASNESKNAEQGRRRRIAIIACSVTAATIIMCILLTVLTCTFRRRQKKLPLGGYNNYYSKYFSARRDRVDHVPLEDELTVLGADNDDVEGYNKDHDLIVDSIHLIAPHEDKSVTTTTTTTTTPMQNRNYVRGPSDELDFDTDGVIPCPFETRSYTSASAFDQEGTHYKDVCSSPTCKHCERRRQLGITVVNRPSRSFKVKSIQPREPPKIPMNRMSNALTAPRNQRLPLHMSPDTSDRTYMHDDFVVL</sequence>
<feature type="compositionally biased region" description="Low complexity" evidence="1">
    <location>
        <begin position="256"/>
        <end position="269"/>
    </location>
</feature>
<evidence type="ECO:0000256" key="2">
    <source>
        <dbReference type="SAM" id="Phobius"/>
    </source>
</evidence>